<feature type="domain" description="Glycoside hydrolase family 2 immunoglobulin-like beta-sandwich" evidence="4">
    <location>
        <begin position="178"/>
        <end position="285"/>
    </location>
</feature>
<protein>
    <submittedName>
        <fullName evidence="7">Beta-galactosidase</fullName>
    </submittedName>
</protein>
<evidence type="ECO:0000313" key="8">
    <source>
        <dbReference type="Proteomes" id="UP000018895"/>
    </source>
</evidence>
<dbReference type="SUPFAM" id="SSF49785">
    <property type="entry name" value="Galactose-binding domain-like"/>
    <property type="match status" value="1"/>
</dbReference>
<evidence type="ECO:0000313" key="7">
    <source>
        <dbReference type="EMBL" id="GAE28772.1"/>
    </source>
</evidence>
<dbReference type="SUPFAM" id="SSF49303">
    <property type="entry name" value="beta-Galactosidase/glucuronidase domain"/>
    <property type="match status" value="1"/>
</dbReference>
<evidence type="ECO:0000259" key="4">
    <source>
        <dbReference type="Pfam" id="PF00703"/>
    </source>
</evidence>
<dbReference type="OrthoDB" id="9814867at2"/>
<dbReference type="Pfam" id="PF00703">
    <property type="entry name" value="Glyco_hydro_2"/>
    <property type="match status" value="1"/>
</dbReference>
<dbReference type="PANTHER" id="PTHR42732">
    <property type="entry name" value="BETA-GALACTOSIDASE"/>
    <property type="match status" value="1"/>
</dbReference>
<dbReference type="GO" id="GO:0005975">
    <property type="term" value="P:carbohydrate metabolic process"/>
    <property type="evidence" value="ECO:0007669"/>
    <property type="project" value="InterPro"/>
</dbReference>
<evidence type="ECO:0000256" key="1">
    <source>
        <dbReference type="ARBA" id="ARBA00007401"/>
    </source>
</evidence>
<name>W4Q9W2_9BACI</name>
<dbReference type="Pfam" id="PF02837">
    <property type="entry name" value="Glyco_hydro_2_N"/>
    <property type="match status" value="1"/>
</dbReference>
<dbReference type="InterPro" id="IPR006102">
    <property type="entry name" value="Ig-like_GH2"/>
</dbReference>
<feature type="domain" description="Glycoside hydrolase family 2 catalytic" evidence="5">
    <location>
        <begin position="290"/>
        <end position="439"/>
    </location>
</feature>
<keyword evidence="2" id="KW-0378">Hydrolase</keyword>
<reference evidence="7" key="1">
    <citation type="journal article" date="2014" name="Genome Announc.">
        <title>Draft Genome Sequences of Three Alkaliphilic Bacillus Strains, Bacillus wakoensis JCM 9140T, Bacillus akibai JCM 9157T, and Bacillus hemicellulosilyticus JCM 9152T.</title>
        <authorList>
            <person name="Yuki M."/>
            <person name="Oshima K."/>
            <person name="Suda W."/>
            <person name="Oshida Y."/>
            <person name="Kitamura K."/>
            <person name="Iida T."/>
            <person name="Hattori M."/>
            <person name="Ohkuma M."/>
        </authorList>
    </citation>
    <scope>NUCLEOTIDE SEQUENCE [LARGE SCALE GENOMIC DNA]</scope>
    <source>
        <strain evidence="7">JCM 9152</strain>
    </source>
</reference>
<dbReference type="AlphaFoldDB" id="W4Q9W2"/>
<dbReference type="InterPro" id="IPR008979">
    <property type="entry name" value="Galactose-bd-like_sf"/>
</dbReference>
<dbReference type="GO" id="GO:0004553">
    <property type="term" value="F:hydrolase activity, hydrolyzing O-glycosyl compounds"/>
    <property type="evidence" value="ECO:0007669"/>
    <property type="project" value="InterPro"/>
</dbReference>
<dbReference type="InterPro" id="IPR006103">
    <property type="entry name" value="Glyco_hydro_2_cat"/>
</dbReference>
<evidence type="ECO:0000256" key="2">
    <source>
        <dbReference type="ARBA" id="ARBA00022801"/>
    </source>
</evidence>
<evidence type="ECO:0000259" key="6">
    <source>
        <dbReference type="Pfam" id="PF02837"/>
    </source>
</evidence>
<dbReference type="InterPro" id="IPR017853">
    <property type="entry name" value="GH"/>
</dbReference>
<dbReference type="PANTHER" id="PTHR42732:SF1">
    <property type="entry name" value="BETA-MANNOSIDASE"/>
    <property type="match status" value="1"/>
</dbReference>
<dbReference type="EMBL" id="BAUU01000001">
    <property type="protein sequence ID" value="GAE28772.1"/>
    <property type="molecule type" value="Genomic_DNA"/>
</dbReference>
<dbReference type="InterPro" id="IPR013783">
    <property type="entry name" value="Ig-like_fold"/>
</dbReference>
<dbReference type="Proteomes" id="UP000018895">
    <property type="component" value="Unassembled WGS sequence"/>
</dbReference>
<dbReference type="InterPro" id="IPR036156">
    <property type="entry name" value="Beta-gal/glucu_dom_sf"/>
</dbReference>
<gene>
    <name evidence="7" type="ORF">JCM9152_105</name>
</gene>
<sequence length="487" mass="56023">MGFEKQAARTSLSLNGTWGFCLDPNDDRSIEDIPFEQGHTIQVPGSWEEQGYGEVSEHEPLGTWKKEREYIGKTWYWIEVDSSKLVSDQHHYLVLSGVHWFTDVWLDGEFVGKGEGLVTDQRFDLTSFIEYGKVQTLVISIDNRLHIPLMESHIHSYHTATNWGGITGGVVIESLPVTHLERVSFYPEKEVCSWRMRAEIRNAKTGDCQLSVVIRENSGEVMKVVETDIELQPSHSLVEVEFDLSLNELDLTLWSDRSPALYDVECSLYQEGSVIDCIKKRIGVRHFQTEGHHFLLNDQPVFLSGYVDCCVFPLTGYPVWDKAHYVEQFKIAKEHGFNHVRLHGWSAPKPFWEAADEEGMLVQTELPHWSFHYLDRSVKPPEDVQSFFKRELVRMLELLNEHPSFVMLSLGNELIDASGHEELNELVELARSIDSSRIYTDNTGFGQLPAHDRQGDFYIQSLNWHPPYELEYAGTPNTTEDYRELPS</sequence>
<organism evidence="7 8">
    <name type="scientific">Halalkalibacter hemicellulosilyticusJCM 9152</name>
    <dbReference type="NCBI Taxonomy" id="1236971"/>
    <lineage>
        <taxon>Bacteria</taxon>
        <taxon>Bacillati</taxon>
        <taxon>Bacillota</taxon>
        <taxon>Bacilli</taxon>
        <taxon>Bacillales</taxon>
        <taxon>Bacillaceae</taxon>
        <taxon>Halalkalibacter</taxon>
    </lineage>
</organism>
<dbReference type="Gene3D" id="3.20.20.80">
    <property type="entry name" value="Glycosidases"/>
    <property type="match status" value="1"/>
</dbReference>
<keyword evidence="3" id="KW-0326">Glycosidase</keyword>
<keyword evidence="8" id="KW-1185">Reference proteome</keyword>
<accession>W4Q9W2</accession>
<proteinExistence type="inferred from homology"/>
<evidence type="ECO:0000256" key="3">
    <source>
        <dbReference type="ARBA" id="ARBA00023295"/>
    </source>
</evidence>
<dbReference type="SUPFAM" id="SSF51445">
    <property type="entry name" value="(Trans)glycosidases"/>
    <property type="match status" value="1"/>
</dbReference>
<dbReference type="InterPro" id="IPR051913">
    <property type="entry name" value="GH2_Domain-Containing"/>
</dbReference>
<dbReference type="Gene3D" id="2.60.120.260">
    <property type="entry name" value="Galactose-binding domain-like"/>
    <property type="match status" value="1"/>
</dbReference>
<dbReference type="STRING" id="1236971.JCM9152_105"/>
<dbReference type="Pfam" id="PF02836">
    <property type="entry name" value="Glyco_hydro_2_C"/>
    <property type="match status" value="1"/>
</dbReference>
<evidence type="ECO:0000259" key="5">
    <source>
        <dbReference type="Pfam" id="PF02836"/>
    </source>
</evidence>
<dbReference type="Gene3D" id="2.60.40.10">
    <property type="entry name" value="Immunoglobulins"/>
    <property type="match status" value="1"/>
</dbReference>
<dbReference type="InterPro" id="IPR006104">
    <property type="entry name" value="Glyco_hydro_2_N"/>
</dbReference>
<comment type="similarity">
    <text evidence="1">Belongs to the glycosyl hydrolase 2 family.</text>
</comment>
<comment type="caution">
    <text evidence="7">The sequence shown here is derived from an EMBL/GenBank/DDBJ whole genome shotgun (WGS) entry which is preliminary data.</text>
</comment>
<feature type="domain" description="Glycosyl hydrolases family 2 sugar binding" evidence="6">
    <location>
        <begin position="13"/>
        <end position="138"/>
    </location>
</feature>
<dbReference type="RefSeq" id="WP_052015419.1">
    <property type="nucleotide sequence ID" value="NZ_BAUU01000001.1"/>
</dbReference>